<protein>
    <submittedName>
        <fullName evidence="1">Uncharacterized protein</fullName>
    </submittedName>
</protein>
<evidence type="ECO:0000313" key="2">
    <source>
        <dbReference type="Proteomes" id="UP000190626"/>
    </source>
</evidence>
<reference evidence="2" key="1">
    <citation type="submission" date="2016-07" db="EMBL/GenBank/DDBJ databases">
        <authorList>
            <person name="Florea S."/>
            <person name="Webb J.S."/>
            <person name="Jaromczyk J."/>
            <person name="Schardl C.L."/>
        </authorList>
    </citation>
    <scope>NUCLEOTIDE SEQUENCE [LARGE SCALE GENOMIC DNA]</scope>
    <source>
        <strain evidence="2">CY1</strain>
    </source>
</reference>
<evidence type="ECO:0000313" key="1">
    <source>
        <dbReference type="EMBL" id="OPH46702.1"/>
    </source>
</evidence>
<sequence>MVFLPFGIRKCMNNELRKIINTAKNVLRSNTTNMTFGIIEDGITENALSIHQELINYSNQKIQQYVEFVQIVSGFH</sequence>
<name>A0A1V4H6E2_9BACL</name>
<keyword evidence="2" id="KW-1185">Reference proteome</keyword>
<dbReference type="STRING" id="1469647.BC351_14550"/>
<organism evidence="1 2">
    <name type="scientific">Paenibacillus ferrarius</name>
    <dbReference type="NCBI Taxonomy" id="1469647"/>
    <lineage>
        <taxon>Bacteria</taxon>
        <taxon>Bacillati</taxon>
        <taxon>Bacillota</taxon>
        <taxon>Bacilli</taxon>
        <taxon>Bacillales</taxon>
        <taxon>Paenibacillaceae</taxon>
        <taxon>Paenibacillus</taxon>
    </lineage>
</organism>
<gene>
    <name evidence="1" type="ORF">BC351_14550</name>
</gene>
<accession>A0A1V4H6E2</accession>
<proteinExistence type="predicted"/>
<dbReference type="Proteomes" id="UP000190626">
    <property type="component" value="Unassembled WGS sequence"/>
</dbReference>
<comment type="caution">
    <text evidence="1">The sequence shown here is derived from an EMBL/GenBank/DDBJ whole genome shotgun (WGS) entry which is preliminary data.</text>
</comment>
<dbReference type="EMBL" id="MBTG01000073">
    <property type="protein sequence ID" value="OPH46702.1"/>
    <property type="molecule type" value="Genomic_DNA"/>
</dbReference>
<dbReference type="AlphaFoldDB" id="A0A1V4H6E2"/>